<evidence type="ECO:0000313" key="4">
    <source>
        <dbReference type="Proteomes" id="UP000252086"/>
    </source>
</evidence>
<proteinExistence type="predicted"/>
<keyword evidence="2" id="KW-0732">Signal</keyword>
<evidence type="ECO:0000256" key="2">
    <source>
        <dbReference type="SAM" id="SignalP"/>
    </source>
</evidence>
<name>A0A366D220_9GAMM</name>
<dbReference type="EMBL" id="QNRF01000004">
    <property type="protein sequence ID" value="RBO83549.1"/>
    <property type="molecule type" value="Genomic_DNA"/>
</dbReference>
<feature type="compositionally biased region" description="Low complexity" evidence="1">
    <location>
        <begin position="176"/>
        <end position="192"/>
    </location>
</feature>
<evidence type="ECO:0008006" key="5">
    <source>
        <dbReference type="Google" id="ProtNLM"/>
    </source>
</evidence>
<organism evidence="3 4">
    <name type="scientific">Marinomonas aquiplantarum</name>
    <dbReference type="NCBI Taxonomy" id="491951"/>
    <lineage>
        <taxon>Bacteria</taxon>
        <taxon>Pseudomonadati</taxon>
        <taxon>Pseudomonadota</taxon>
        <taxon>Gammaproteobacteria</taxon>
        <taxon>Oceanospirillales</taxon>
        <taxon>Oceanospirillaceae</taxon>
        <taxon>Marinomonas</taxon>
    </lineage>
</organism>
<dbReference type="OrthoDB" id="5726612at2"/>
<dbReference type="Proteomes" id="UP000252086">
    <property type="component" value="Unassembled WGS sequence"/>
</dbReference>
<protein>
    <recommendedName>
        <fullName evidence="5">Lipoprotein</fullName>
    </recommendedName>
</protein>
<sequence>MSKKLISLLFSVVFLAACQSHPVSQDQAEPVFAPETSTAEAASTSAEPESASIPEVTADDSESVPQNVLTPAQQLTQSLIKKGRQAMLADRLLTPAEDNANLYFQAALGRDPGNFEATQGIAQIVEIYTDWAWQKAQARQYRQAEKYLDSARSVNAQDPLIVEMNSRIQDLKLKRQQQAEQAKQNRAKAQQNTGNGSSSESQTEPSAAQQDGVFTLPKDLFTLSEEEIVVKIQPIINAVAATQSRLEINWPNDKQARLIYQIINSRVTDFRVRAMIFHRARYNVVLQQD</sequence>
<evidence type="ECO:0000313" key="3">
    <source>
        <dbReference type="EMBL" id="RBO83549.1"/>
    </source>
</evidence>
<gene>
    <name evidence="3" type="ORF">DFP76_104368</name>
</gene>
<dbReference type="PROSITE" id="PS51257">
    <property type="entry name" value="PROKAR_LIPOPROTEIN"/>
    <property type="match status" value="1"/>
</dbReference>
<reference evidence="3 4" key="1">
    <citation type="submission" date="2018-06" db="EMBL/GenBank/DDBJ databases">
        <title>Genomic Encyclopedia of Type Strains, Phase III (KMG-III): the genomes of soil and plant-associated and newly described type strains.</title>
        <authorList>
            <person name="Whitman W."/>
        </authorList>
    </citation>
    <scope>NUCLEOTIDE SEQUENCE [LARGE SCALE GENOMIC DNA]</scope>
    <source>
        <strain evidence="3 4">CECT 7732</strain>
    </source>
</reference>
<feature type="region of interest" description="Disordered" evidence="1">
    <location>
        <begin position="25"/>
        <end position="65"/>
    </location>
</feature>
<dbReference type="RefSeq" id="WP_113874494.1">
    <property type="nucleotide sequence ID" value="NZ_QNRF01000004.1"/>
</dbReference>
<feature type="signal peptide" evidence="2">
    <location>
        <begin position="1"/>
        <end position="16"/>
    </location>
</feature>
<dbReference type="AlphaFoldDB" id="A0A366D220"/>
<feature type="compositionally biased region" description="Polar residues" evidence="1">
    <location>
        <begin position="193"/>
        <end position="209"/>
    </location>
</feature>
<feature type="compositionally biased region" description="Low complexity" evidence="1">
    <location>
        <begin position="33"/>
        <end position="55"/>
    </location>
</feature>
<feature type="chain" id="PRO_5016586628" description="Lipoprotein" evidence="2">
    <location>
        <begin position="17"/>
        <end position="289"/>
    </location>
</feature>
<comment type="caution">
    <text evidence="3">The sequence shown here is derived from an EMBL/GenBank/DDBJ whole genome shotgun (WGS) entry which is preliminary data.</text>
</comment>
<accession>A0A366D220</accession>
<keyword evidence="4" id="KW-1185">Reference proteome</keyword>
<evidence type="ECO:0000256" key="1">
    <source>
        <dbReference type="SAM" id="MobiDB-lite"/>
    </source>
</evidence>
<feature type="region of interest" description="Disordered" evidence="1">
    <location>
        <begin position="173"/>
        <end position="209"/>
    </location>
</feature>